<evidence type="ECO:0000313" key="3">
    <source>
        <dbReference type="Proteomes" id="UP001464891"/>
    </source>
</evidence>
<evidence type="ECO:0000259" key="1">
    <source>
        <dbReference type="Pfam" id="PF13391"/>
    </source>
</evidence>
<dbReference type="EMBL" id="JAMPKM010000035">
    <property type="protein sequence ID" value="MEP0820603.1"/>
    <property type="molecule type" value="Genomic_DNA"/>
</dbReference>
<proteinExistence type="predicted"/>
<reference evidence="2 3" key="1">
    <citation type="submission" date="2022-04" db="EMBL/GenBank/DDBJ databases">
        <title>Positive selection, recombination, and allopatry shape intraspecific diversity of widespread and dominant cyanobacteria.</title>
        <authorList>
            <person name="Wei J."/>
            <person name="Shu W."/>
            <person name="Hu C."/>
        </authorList>
    </citation>
    <scope>NUCLEOTIDE SEQUENCE [LARGE SCALE GENOMIC DNA]</scope>
    <source>
        <strain evidence="2 3">GB2-A4</strain>
    </source>
</reference>
<keyword evidence="3" id="KW-1185">Reference proteome</keyword>
<dbReference type="Gene3D" id="2.130.10.10">
    <property type="entry name" value="YVTN repeat-like/Quinoprotein amine dehydrogenase"/>
    <property type="match status" value="1"/>
</dbReference>
<dbReference type="Pfam" id="PF13391">
    <property type="entry name" value="HNH_2"/>
    <property type="match status" value="1"/>
</dbReference>
<protein>
    <submittedName>
        <fullName evidence="2">HNH endonuclease</fullName>
    </submittedName>
</protein>
<name>A0ABV0JFP9_9CYAN</name>
<sequence length="252" mass="28453">MTGELRYTFAPDSEYVRCFAIHPTGQFLAFEAFHGIEVWDLTSNQKVQYLSFQWPTSIHFSPDGRLLASGDATAFAEAGGVVKVWSVPGICKDDVASQDDYGSQKIADDFNPKEIEDARKKTMVSITQRQGQSEFRQNLIEAYNRICCVTGCDVEQALEAAHIVPYRGPKTNFVWNGLLLRADIHTLFDLYLVSINPGTLRVELAPQLLATQYSEFLDKQIHIPEKASNRPSAESLKWHYEEFKNRSAIAKL</sequence>
<dbReference type="RefSeq" id="WP_190443591.1">
    <property type="nucleotide sequence ID" value="NZ_JAMPKM010000035.1"/>
</dbReference>
<evidence type="ECO:0000313" key="2">
    <source>
        <dbReference type="EMBL" id="MEP0820603.1"/>
    </source>
</evidence>
<dbReference type="InterPro" id="IPR003615">
    <property type="entry name" value="HNH_nuc"/>
</dbReference>
<feature type="domain" description="HNH nuclease" evidence="1">
    <location>
        <begin position="147"/>
        <end position="196"/>
    </location>
</feature>
<organism evidence="2 3">
    <name type="scientific">Trichocoleus desertorum GB2-A4</name>
    <dbReference type="NCBI Taxonomy" id="2933944"/>
    <lineage>
        <taxon>Bacteria</taxon>
        <taxon>Bacillati</taxon>
        <taxon>Cyanobacteriota</taxon>
        <taxon>Cyanophyceae</taxon>
        <taxon>Leptolyngbyales</taxon>
        <taxon>Trichocoleusaceae</taxon>
        <taxon>Trichocoleus</taxon>
    </lineage>
</organism>
<dbReference type="InterPro" id="IPR011044">
    <property type="entry name" value="Quino_amine_DH_bsu"/>
</dbReference>
<keyword evidence="2" id="KW-0255">Endonuclease</keyword>
<dbReference type="InterPro" id="IPR001680">
    <property type="entry name" value="WD40_rpt"/>
</dbReference>
<dbReference type="Proteomes" id="UP001464891">
    <property type="component" value="Unassembled WGS sequence"/>
</dbReference>
<dbReference type="Pfam" id="PF00400">
    <property type="entry name" value="WD40"/>
    <property type="match status" value="1"/>
</dbReference>
<dbReference type="GO" id="GO:0004519">
    <property type="term" value="F:endonuclease activity"/>
    <property type="evidence" value="ECO:0007669"/>
    <property type="project" value="UniProtKB-KW"/>
</dbReference>
<keyword evidence="2" id="KW-0378">Hydrolase</keyword>
<dbReference type="SMART" id="SM00320">
    <property type="entry name" value="WD40"/>
    <property type="match status" value="2"/>
</dbReference>
<dbReference type="SUPFAM" id="SSF50969">
    <property type="entry name" value="YVTN repeat-like/Quinoprotein amine dehydrogenase"/>
    <property type="match status" value="1"/>
</dbReference>
<comment type="caution">
    <text evidence="2">The sequence shown here is derived from an EMBL/GenBank/DDBJ whole genome shotgun (WGS) entry which is preliminary data.</text>
</comment>
<dbReference type="InterPro" id="IPR015943">
    <property type="entry name" value="WD40/YVTN_repeat-like_dom_sf"/>
</dbReference>
<gene>
    <name evidence="2" type="ORF">NC998_26285</name>
</gene>
<accession>A0ABV0JFP9</accession>
<keyword evidence="2" id="KW-0540">Nuclease</keyword>